<dbReference type="Proteomes" id="UP000050668">
    <property type="component" value="Unassembled WGS sequence"/>
</dbReference>
<name>A0ABR5JY91_9BACI</name>
<accession>A0ABR5JY91</accession>
<evidence type="ECO:0000313" key="2">
    <source>
        <dbReference type="Proteomes" id="UP000050668"/>
    </source>
</evidence>
<dbReference type="EMBL" id="LGRV01000007">
    <property type="protein sequence ID" value="KOS66624.1"/>
    <property type="molecule type" value="Genomic_DNA"/>
</dbReference>
<organism evidence="1 2">
    <name type="scientific">Lysinibacillus contaminans</name>
    <dbReference type="NCBI Taxonomy" id="1293441"/>
    <lineage>
        <taxon>Bacteria</taxon>
        <taxon>Bacillati</taxon>
        <taxon>Bacillota</taxon>
        <taxon>Bacilli</taxon>
        <taxon>Bacillales</taxon>
        <taxon>Bacillaceae</taxon>
        <taxon>Lysinibacillus</taxon>
    </lineage>
</organism>
<keyword evidence="2" id="KW-1185">Reference proteome</keyword>
<gene>
    <name evidence="1" type="ORF">AEA09_17970</name>
</gene>
<comment type="caution">
    <text evidence="1">The sequence shown here is derived from an EMBL/GenBank/DDBJ whole genome shotgun (WGS) entry which is preliminary data.</text>
</comment>
<proteinExistence type="predicted"/>
<evidence type="ECO:0000313" key="1">
    <source>
        <dbReference type="EMBL" id="KOS66624.1"/>
    </source>
</evidence>
<sequence>MWDCFHEQMIAIGTTIAREVAKFIPAKIVTVQHIEHAYEYVAKAIHTKKLRLNVGNRHCLPFNGASQVLVF</sequence>
<protein>
    <submittedName>
        <fullName evidence="1">Uncharacterized protein</fullName>
    </submittedName>
</protein>
<reference evidence="2" key="1">
    <citation type="submission" date="2015-07" db="EMBL/GenBank/DDBJ databases">
        <title>Fjat-14205 dsm 2895.</title>
        <authorList>
            <person name="Liu B."/>
            <person name="Wang J."/>
            <person name="Zhu Y."/>
            <person name="Liu G."/>
            <person name="Chen Q."/>
            <person name="Chen Z."/>
            <person name="Lan J."/>
            <person name="Che J."/>
            <person name="Ge C."/>
            <person name="Shi H."/>
            <person name="Pan Z."/>
            <person name="Liu X."/>
        </authorList>
    </citation>
    <scope>NUCLEOTIDE SEQUENCE [LARGE SCALE GENOMIC DNA]</scope>
    <source>
        <strain evidence="2">DSM 25560</strain>
    </source>
</reference>